<dbReference type="EMBL" id="VFYP01000005">
    <property type="protein sequence ID" value="TPP05376.1"/>
    <property type="molecule type" value="Genomic_DNA"/>
</dbReference>
<keyword evidence="2" id="KW-1185">Reference proteome</keyword>
<sequence length="100" mass="10608">MGHIRLDARTRLSIDIALAAAGGDDERLRLAEKSARSLGLTGADLDALRQGSSFDFQLSRAIALALSPNSENRDRARRAGLDDRVCQAIEAFAASKAGLA</sequence>
<dbReference type="RefSeq" id="WP_140831434.1">
    <property type="nucleotide sequence ID" value="NZ_VFYP01000005.1"/>
</dbReference>
<organism evidence="1 2">
    <name type="scientific">Rhizobium glycinendophyticum</name>
    <dbReference type="NCBI Taxonomy" id="2589807"/>
    <lineage>
        <taxon>Bacteria</taxon>
        <taxon>Pseudomonadati</taxon>
        <taxon>Pseudomonadota</taxon>
        <taxon>Alphaproteobacteria</taxon>
        <taxon>Hyphomicrobiales</taxon>
        <taxon>Rhizobiaceae</taxon>
        <taxon>Rhizobium/Agrobacterium group</taxon>
        <taxon>Rhizobium</taxon>
    </lineage>
</organism>
<protein>
    <submittedName>
        <fullName evidence="1">Uncharacterized protein</fullName>
    </submittedName>
</protein>
<evidence type="ECO:0000313" key="1">
    <source>
        <dbReference type="EMBL" id="TPP05376.1"/>
    </source>
</evidence>
<proteinExistence type="predicted"/>
<name>A0A504U5T8_9HYPH</name>
<reference evidence="1 2" key="1">
    <citation type="submission" date="2019-06" db="EMBL/GenBank/DDBJ databases">
        <title>Rhizobium sp. CL12 isolated from roots of soybean.</title>
        <authorList>
            <person name="Wang C."/>
        </authorList>
    </citation>
    <scope>NUCLEOTIDE SEQUENCE [LARGE SCALE GENOMIC DNA]</scope>
    <source>
        <strain evidence="1 2">CL12</strain>
    </source>
</reference>
<dbReference type="Proteomes" id="UP000316429">
    <property type="component" value="Unassembled WGS sequence"/>
</dbReference>
<gene>
    <name evidence="1" type="ORF">FJQ55_20380</name>
</gene>
<evidence type="ECO:0000313" key="2">
    <source>
        <dbReference type="Proteomes" id="UP000316429"/>
    </source>
</evidence>
<dbReference type="OrthoDB" id="7583477at2"/>
<dbReference type="AlphaFoldDB" id="A0A504U5T8"/>
<accession>A0A504U5T8</accession>
<comment type="caution">
    <text evidence="1">The sequence shown here is derived from an EMBL/GenBank/DDBJ whole genome shotgun (WGS) entry which is preliminary data.</text>
</comment>